<evidence type="ECO:0000256" key="4">
    <source>
        <dbReference type="ARBA" id="ARBA00022692"/>
    </source>
</evidence>
<dbReference type="PANTHER" id="PTHR37461:SF1">
    <property type="entry name" value="ANTI-SIGMA-K FACTOR RSKA"/>
    <property type="match status" value="1"/>
</dbReference>
<dbReference type="InterPro" id="IPR027383">
    <property type="entry name" value="Znf_put"/>
</dbReference>
<evidence type="ECO:0000256" key="2">
    <source>
        <dbReference type="ARBA" id="ARBA00004236"/>
    </source>
</evidence>
<dbReference type="Pfam" id="PF10099">
    <property type="entry name" value="RskA_C"/>
    <property type="match status" value="1"/>
</dbReference>
<keyword evidence="3" id="KW-1003">Cell membrane</keyword>
<evidence type="ECO:0000256" key="9">
    <source>
        <dbReference type="ARBA" id="ARBA00029829"/>
    </source>
</evidence>
<protein>
    <recommendedName>
        <fullName evidence="10">Regulator of SigK</fullName>
    </recommendedName>
    <alternativeName>
        <fullName evidence="9">Sigma-K anti-sigma factor RskA</fullName>
    </alternativeName>
</protein>
<dbReference type="InterPro" id="IPR018764">
    <property type="entry name" value="RskA_C"/>
</dbReference>
<dbReference type="InterPro" id="IPR041916">
    <property type="entry name" value="Anti_sigma_zinc_sf"/>
</dbReference>
<dbReference type="Pfam" id="PF13490">
    <property type="entry name" value="zf-HC2"/>
    <property type="match status" value="1"/>
</dbReference>
<keyword evidence="5" id="KW-1133">Transmembrane helix</keyword>
<feature type="domain" description="Putative zinc-finger" evidence="12">
    <location>
        <begin position="7"/>
        <end position="36"/>
    </location>
</feature>
<sequence length="249" mass="25210">MSPDLHHLSGAYAVDALDRAERESFEHHLSVCDACRAEVAELSDAAHSLAVLGEATPPASLRTSVLAGIAQVRPLPPLVTDSSLVSAADDPSTPVAPVVPLFRRASTWLAAAAAAAAIAVGGIAWSPWSGDAPTLSAVQQVERADDAATVTSHKGAVTATLAYSRRLDRSAITVAGMPPAPDGKTYQLWYVGSDEVARSAGFLTAGADGHGEAVLEGGIDGASAVGVTVEPTGGSQAPTTDPIMVMAVA</sequence>
<dbReference type="Gene3D" id="1.10.10.1320">
    <property type="entry name" value="Anti-sigma factor, zinc-finger domain"/>
    <property type="match status" value="1"/>
</dbReference>
<keyword evidence="8" id="KW-0804">Transcription</keyword>
<evidence type="ECO:0000256" key="1">
    <source>
        <dbReference type="ARBA" id="ARBA00004167"/>
    </source>
</evidence>
<evidence type="ECO:0000313" key="13">
    <source>
        <dbReference type="EMBL" id="MBM6402519.1"/>
    </source>
</evidence>
<reference evidence="13" key="1">
    <citation type="submission" date="2021-02" db="EMBL/GenBank/DDBJ databases">
        <title>Phycicoccus sp. MQZ13P-5T, whole genome shotgun sequence.</title>
        <authorList>
            <person name="Tuo L."/>
        </authorList>
    </citation>
    <scope>NUCLEOTIDE SEQUENCE</scope>
    <source>
        <strain evidence="13">MQZ13P-5</strain>
    </source>
</reference>
<gene>
    <name evidence="13" type="ORF">JQN70_19155</name>
</gene>
<dbReference type="RefSeq" id="WP_204132991.1">
    <property type="nucleotide sequence ID" value="NZ_JAFDVD010000027.1"/>
</dbReference>
<evidence type="ECO:0000256" key="8">
    <source>
        <dbReference type="ARBA" id="ARBA00023163"/>
    </source>
</evidence>
<name>A0ABS2CTU9_9MICO</name>
<dbReference type="Proteomes" id="UP001430172">
    <property type="component" value="Unassembled WGS sequence"/>
</dbReference>
<keyword evidence="7" id="KW-0472">Membrane</keyword>
<dbReference type="InterPro" id="IPR051474">
    <property type="entry name" value="Anti-sigma-K/W_factor"/>
</dbReference>
<evidence type="ECO:0000256" key="7">
    <source>
        <dbReference type="ARBA" id="ARBA00023136"/>
    </source>
</evidence>
<feature type="domain" description="Anti-sigma K factor RskA C-terminal" evidence="11">
    <location>
        <begin position="108"/>
        <end position="243"/>
    </location>
</feature>
<keyword evidence="6" id="KW-0805">Transcription regulation</keyword>
<dbReference type="EMBL" id="JAFDVD010000027">
    <property type="protein sequence ID" value="MBM6402519.1"/>
    <property type="molecule type" value="Genomic_DNA"/>
</dbReference>
<evidence type="ECO:0000259" key="12">
    <source>
        <dbReference type="Pfam" id="PF13490"/>
    </source>
</evidence>
<comment type="subcellular location">
    <subcellularLocation>
        <location evidence="2">Cell membrane</location>
    </subcellularLocation>
    <subcellularLocation>
        <location evidence="1">Membrane</location>
        <topology evidence="1">Single-pass membrane protein</topology>
    </subcellularLocation>
</comment>
<dbReference type="PANTHER" id="PTHR37461">
    <property type="entry name" value="ANTI-SIGMA-K FACTOR RSKA"/>
    <property type="match status" value="1"/>
</dbReference>
<evidence type="ECO:0000256" key="6">
    <source>
        <dbReference type="ARBA" id="ARBA00023015"/>
    </source>
</evidence>
<accession>A0ABS2CTU9</accession>
<organism evidence="13 14">
    <name type="scientific">Phycicoccus sonneratiae</name>
    <dbReference type="NCBI Taxonomy" id="2807628"/>
    <lineage>
        <taxon>Bacteria</taxon>
        <taxon>Bacillati</taxon>
        <taxon>Actinomycetota</taxon>
        <taxon>Actinomycetes</taxon>
        <taxon>Micrococcales</taxon>
        <taxon>Intrasporangiaceae</taxon>
        <taxon>Phycicoccus</taxon>
    </lineage>
</organism>
<evidence type="ECO:0000256" key="5">
    <source>
        <dbReference type="ARBA" id="ARBA00022989"/>
    </source>
</evidence>
<evidence type="ECO:0000313" key="14">
    <source>
        <dbReference type="Proteomes" id="UP001430172"/>
    </source>
</evidence>
<evidence type="ECO:0000259" key="11">
    <source>
        <dbReference type="Pfam" id="PF10099"/>
    </source>
</evidence>
<evidence type="ECO:0000256" key="3">
    <source>
        <dbReference type="ARBA" id="ARBA00022475"/>
    </source>
</evidence>
<keyword evidence="4" id="KW-0812">Transmembrane</keyword>
<comment type="caution">
    <text evidence="13">The sequence shown here is derived from an EMBL/GenBank/DDBJ whole genome shotgun (WGS) entry which is preliminary data.</text>
</comment>
<proteinExistence type="predicted"/>
<evidence type="ECO:0000256" key="10">
    <source>
        <dbReference type="ARBA" id="ARBA00030803"/>
    </source>
</evidence>
<keyword evidence="14" id="KW-1185">Reference proteome</keyword>